<feature type="domain" description="C2 tensin-type" evidence="10">
    <location>
        <begin position="549"/>
        <end position="688"/>
    </location>
</feature>
<dbReference type="PROSITE" id="PS50076">
    <property type="entry name" value="DNAJ_2"/>
    <property type="match status" value="1"/>
</dbReference>
<dbReference type="Proteomes" id="UP000055048">
    <property type="component" value="Unassembled WGS sequence"/>
</dbReference>
<dbReference type="Pfam" id="PF01416">
    <property type="entry name" value="PseudoU_synth_1"/>
    <property type="match status" value="1"/>
</dbReference>
<evidence type="ECO:0000256" key="3">
    <source>
        <dbReference type="ARBA" id="ARBA00022553"/>
    </source>
</evidence>
<accession>A0A0V0TNM0</accession>
<dbReference type="GO" id="GO:0035612">
    <property type="term" value="F:AP-2 adaptor complex binding"/>
    <property type="evidence" value="ECO:0007669"/>
    <property type="project" value="TreeGrafter"/>
</dbReference>
<dbReference type="GO" id="GO:0001522">
    <property type="term" value="P:pseudouridine synthesis"/>
    <property type="evidence" value="ECO:0007669"/>
    <property type="project" value="InterPro"/>
</dbReference>
<evidence type="ECO:0000256" key="7">
    <source>
        <dbReference type="SAM" id="MobiDB-lite"/>
    </source>
</evidence>
<comment type="subcellular location">
    <subcellularLocation>
        <location evidence="1">Cytoplasmic vesicle</location>
        <location evidence="1">Clathrin-coated vesicle</location>
    </subcellularLocation>
</comment>
<dbReference type="InterPro" id="IPR001623">
    <property type="entry name" value="DnaJ_domain"/>
</dbReference>
<keyword evidence="6" id="KW-0968">Cytoplasmic vesicle</keyword>
<dbReference type="Pfam" id="PF10409">
    <property type="entry name" value="PTEN_C2"/>
    <property type="match status" value="1"/>
</dbReference>
<keyword evidence="4" id="KW-0547">Nucleotide-binding</keyword>
<dbReference type="PANTHER" id="PTHR22967">
    <property type="entry name" value="SERINE/THREONINE PROTEIN KINASE"/>
    <property type="match status" value="1"/>
</dbReference>
<dbReference type="InterPro" id="IPR014020">
    <property type="entry name" value="Tensin_C2-dom"/>
</dbReference>
<dbReference type="SUPFAM" id="SSF55120">
    <property type="entry name" value="Pseudouridine synthase"/>
    <property type="match status" value="1"/>
</dbReference>
<dbReference type="PROSITE" id="PS50011">
    <property type="entry name" value="PROTEIN_KINASE_DOM"/>
    <property type="match status" value="1"/>
</dbReference>
<evidence type="ECO:0000256" key="4">
    <source>
        <dbReference type="ARBA" id="ARBA00022741"/>
    </source>
</evidence>
<name>A0A0V0TNM0_9BILA</name>
<evidence type="ECO:0000256" key="1">
    <source>
        <dbReference type="ARBA" id="ARBA00004132"/>
    </source>
</evidence>
<feature type="region of interest" description="Disordered" evidence="7">
    <location>
        <begin position="895"/>
        <end position="916"/>
    </location>
</feature>
<dbReference type="SUPFAM" id="SSF52799">
    <property type="entry name" value="(Phosphotyrosine protein) phosphatases II"/>
    <property type="match status" value="1"/>
</dbReference>
<dbReference type="Gene3D" id="3.30.70.580">
    <property type="entry name" value="Pseudouridine synthase I, catalytic domain, N-terminal subdomain"/>
    <property type="match status" value="1"/>
</dbReference>
<dbReference type="FunFam" id="2.60.40.1110:FF:000001">
    <property type="entry name" value="cyclin-G-associated kinase isoform X2"/>
    <property type="match status" value="1"/>
</dbReference>
<dbReference type="InterPro" id="IPR008271">
    <property type="entry name" value="Ser/Thr_kinase_AS"/>
</dbReference>
<dbReference type="InterPro" id="IPR020095">
    <property type="entry name" value="PsdUridine_synth_TruA_C"/>
</dbReference>
<dbReference type="GO" id="GO:0003723">
    <property type="term" value="F:RNA binding"/>
    <property type="evidence" value="ECO:0007669"/>
    <property type="project" value="InterPro"/>
</dbReference>
<evidence type="ECO:0000256" key="2">
    <source>
        <dbReference type="ARBA" id="ARBA00005490"/>
    </source>
</evidence>
<dbReference type="SUPFAM" id="SSF56112">
    <property type="entry name" value="Protein kinase-like (PK-like)"/>
    <property type="match status" value="1"/>
</dbReference>
<protein>
    <submittedName>
        <fullName evidence="11">Cyclin-G-associated kinase</fullName>
    </submittedName>
</protein>
<keyword evidence="11" id="KW-0418">Kinase</keyword>
<dbReference type="GO" id="GO:0030136">
    <property type="term" value="C:clathrin-coated vesicle"/>
    <property type="evidence" value="ECO:0007669"/>
    <property type="project" value="UniProtKB-SubCell"/>
</dbReference>
<dbReference type="Gene3D" id="2.60.40.1110">
    <property type="match status" value="1"/>
</dbReference>
<dbReference type="GO" id="GO:0004674">
    <property type="term" value="F:protein serine/threonine kinase activity"/>
    <property type="evidence" value="ECO:0007669"/>
    <property type="project" value="TreeGrafter"/>
</dbReference>
<dbReference type="GO" id="GO:0005524">
    <property type="term" value="F:ATP binding"/>
    <property type="evidence" value="ECO:0007669"/>
    <property type="project" value="InterPro"/>
</dbReference>
<dbReference type="Gene3D" id="1.10.510.10">
    <property type="entry name" value="Transferase(Phosphotransferase) domain 1"/>
    <property type="match status" value="1"/>
</dbReference>
<sequence>MCNNFIFYVGMELFRNALNYINSSSDQSDDDFVGQTVVIGSERLRVRQRIAEGGFGFVYETAAENGNQYALKRMFAGDKESYKTINREICILKSVSGHENIIQFVAAASENSQAARRYEFLILTELCTGGPLLNHLRGRQKPFEMCEIYPIFYQVCKAVKHLHCRSDPVIHRDLKIENLLLDHKGTIKLCDFGSATTECYYPDSSWSVQKRDALAEELKKFTTPMYRAPEMLNLFDDYPINQKVDIWALGCILYYLCYMEHPFEDSATLRILNAKFNFPENDERCAIAHPLICNLIQPNPNNRYDIVALIEQLRQSAEVYGIDLQARADLFPTNVKSVSTPVMENNSSTTNMLESLKGQAGSILKNIRDTSTRMRNSIQNNASKVELNSLTSRLMFLLVPVHGTDAGIRSNVARLQHTLQLRHGHHFKLYSLTYRTYVDDLFGNQAMHCIFADGAAPSLDLLLTACKTMYNWLEKDSRNVCVVHCSNDVGNGSCIMGALLNFCGVFSNSVETVDFFKKDPSIPPMSPSQIKYIDYLNTVKKWPAVYPQPITMHLKNLSVKPLPLFNRLKSGCRPFVVIYANNRKVFTSGDNFESIPLYEVKDCSGFSVPLDVTVHGDVTVVLCHARSTLGDRMQGTVTAVRMCQFQFNCGFVDCSVDQMTMNMQNLDFVDQGDKYPKDFSVQLNFSALEDRRTGCHSVDLHGNFDIAPNAFKVVFSTENELQRFIYQYSSVVQTYSNYSYFFLDQLIGIIVETSTGKQPFQCDDGFQQSNKEKSSDDHEVENDLHLLHISPFGETGVVERQPKPATDQHSNLLDLQYDTVDCCLLNSDSVSTATGASNRRDWDTDQRHDLVDSLLDADLQYAGLSDPSAHDEAAKLTLASSTHVTRNYSSPLLNQAESSRPVAPVPRSTTIFGRPGTARTTTTVSITATTMPTSERNKLQVCDKHFEDLLTSQGFTAASSSAKTLQSLASMRRDQENLLLTEDEIKIRSWIEGKDRNIRGLLCSLHTVLWQGNEKWEEIGMAELVTAAQVKKYYRKACLAVHPDKLVGTAHEQLAKLIFMELNDAWSEFEKTAEMLLGKNMVECRAVCPSLLINGSQSQPNQLTVQGVLENVLAMILLSPLGEEPRWYFSSRTDAGVHAFMNTATVDLDPERDFDSDYLKSALNSMLTKLDMEIRINSCRRVSGGFCARRHALEREYLYRLAILKPEFESDHHKQTNNTSTTQNAHHSLPLIEHRRAWALSSAFNHERFRKAALMFQGSHNFASFMTNSVGNLDRPTGIATVKNISRLDIDFGKALMDSKHEPCSDFFNFFDVSFVSRSFLYNQIRRMMACMVAAAKHRIELDDIEWLLNRPDPANWAKHHLTLAPAYGLYLKSITYDDKDFTEPHPLHCRLQDDADEEMPYPLPMNVESLLNGNGDL</sequence>
<dbReference type="Gene3D" id="3.90.190.10">
    <property type="entry name" value="Protein tyrosine phosphatase superfamily"/>
    <property type="match status" value="1"/>
</dbReference>
<keyword evidence="12" id="KW-1185">Reference proteome</keyword>
<evidence type="ECO:0000256" key="5">
    <source>
        <dbReference type="ARBA" id="ARBA00023235"/>
    </source>
</evidence>
<gene>
    <name evidence="11" type="primary">Gak</name>
    <name evidence="11" type="ORF">T05_8322</name>
</gene>
<keyword evidence="5" id="KW-0413">Isomerase</keyword>
<comment type="caution">
    <text evidence="11">The sequence shown here is derived from an EMBL/GenBank/DDBJ whole genome shotgun (WGS) entry which is preliminary data.</text>
</comment>
<dbReference type="PROSITE" id="PS00108">
    <property type="entry name" value="PROTEIN_KINASE_ST"/>
    <property type="match status" value="1"/>
</dbReference>
<feature type="domain" description="J" evidence="9">
    <location>
        <begin position="1014"/>
        <end position="1074"/>
    </location>
</feature>
<feature type="domain" description="Protein kinase" evidence="8">
    <location>
        <begin position="44"/>
        <end position="320"/>
    </location>
</feature>
<dbReference type="InterPro" id="IPR035892">
    <property type="entry name" value="C2_domain_sf"/>
</dbReference>
<dbReference type="SMART" id="SM00220">
    <property type="entry name" value="S_TKc"/>
    <property type="match status" value="1"/>
</dbReference>
<dbReference type="SUPFAM" id="SSF49562">
    <property type="entry name" value="C2 domain (Calcium/lipid-binding domain, CaLB)"/>
    <property type="match status" value="1"/>
</dbReference>
<dbReference type="InterPro" id="IPR011009">
    <property type="entry name" value="Kinase-like_dom_sf"/>
</dbReference>
<comment type="similarity">
    <text evidence="2">Belongs to the protein kinase superfamily. AGC Ser/Thr protein kinase family. PKC subfamily.</text>
</comment>
<dbReference type="SUPFAM" id="SSF46565">
    <property type="entry name" value="Chaperone J-domain"/>
    <property type="match status" value="1"/>
</dbReference>
<dbReference type="CDD" id="cd06257">
    <property type="entry name" value="DnaJ"/>
    <property type="match status" value="1"/>
</dbReference>
<keyword evidence="11" id="KW-0808">Transferase</keyword>
<evidence type="ECO:0000313" key="11">
    <source>
        <dbReference type="EMBL" id="KRX40571.1"/>
    </source>
</evidence>
<dbReference type="EMBL" id="JYDJ01000196">
    <property type="protein sequence ID" value="KRX40571.1"/>
    <property type="molecule type" value="Genomic_DNA"/>
</dbReference>
<dbReference type="GO" id="GO:0009982">
    <property type="term" value="F:pseudouridine synthase activity"/>
    <property type="evidence" value="ECO:0007669"/>
    <property type="project" value="InterPro"/>
</dbReference>
<dbReference type="GO" id="GO:2000369">
    <property type="term" value="P:regulation of clathrin-dependent endocytosis"/>
    <property type="evidence" value="ECO:0007669"/>
    <property type="project" value="TreeGrafter"/>
</dbReference>
<dbReference type="SMART" id="SM01326">
    <property type="entry name" value="PTEN_C2"/>
    <property type="match status" value="1"/>
</dbReference>
<proteinExistence type="inferred from homology"/>
<dbReference type="InterPro" id="IPR000719">
    <property type="entry name" value="Prot_kinase_dom"/>
</dbReference>
<dbReference type="InterPro" id="IPR036869">
    <property type="entry name" value="J_dom_sf"/>
</dbReference>
<dbReference type="Gene3D" id="1.10.287.110">
    <property type="entry name" value="DnaJ domain"/>
    <property type="match status" value="1"/>
</dbReference>
<dbReference type="OrthoDB" id="1717591at2759"/>
<evidence type="ECO:0000256" key="6">
    <source>
        <dbReference type="ARBA" id="ARBA00023329"/>
    </source>
</evidence>
<dbReference type="Gene3D" id="3.30.70.660">
    <property type="entry name" value="Pseudouridine synthase I, catalytic domain, C-terminal subdomain"/>
    <property type="match status" value="1"/>
</dbReference>
<dbReference type="Pfam" id="PF00069">
    <property type="entry name" value="Pkinase"/>
    <property type="match status" value="1"/>
</dbReference>
<evidence type="ECO:0000259" key="10">
    <source>
        <dbReference type="PROSITE" id="PS51182"/>
    </source>
</evidence>
<evidence type="ECO:0000313" key="12">
    <source>
        <dbReference type="Proteomes" id="UP000055048"/>
    </source>
</evidence>
<dbReference type="PROSITE" id="PS51182">
    <property type="entry name" value="C2_TENSIN"/>
    <property type="match status" value="1"/>
</dbReference>
<evidence type="ECO:0000259" key="8">
    <source>
        <dbReference type="PROSITE" id="PS50011"/>
    </source>
</evidence>
<dbReference type="InterPro" id="IPR020094">
    <property type="entry name" value="TruA/RsuA/RluB/E/F_N"/>
</dbReference>
<dbReference type="PANTHER" id="PTHR22967:SF105">
    <property type="entry name" value="CYCLIN-G-ASSOCIATED KINASE"/>
    <property type="match status" value="1"/>
</dbReference>
<dbReference type="GO" id="GO:0045747">
    <property type="term" value="P:positive regulation of Notch signaling pathway"/>
    <property type="evidence" value="ECO:0007669"/>
    <property type="project" value="TreeGrafter"/>
</dbReference>
<dbReference type="STRING" id="144512.A0A0V0TNM0"/>
<organism evidence="11 12">
    <name type="scientific">Trichinella murrelli</name>
    <dbReference type="NCBI Taxonomy" id="144512"/>
    <lineage>
        <taxon>Eukaryota</taxon>
        <taxon>Metazoa</taxon>
        <taxon>Ecdysozoa</taxon>
        <taxon>Nematoda</taxon>
        <taxon>Enoplea</taxon>
        <taxon>Dorylaimia</taxon>
        <taxon>Trichinellida</taxon>
        <taxon>Trichinellidae</taxon>
        <taxon>Trichinella</taxon>
    </lineage>
</organism>
<dbReference type="InterPro" id="IPR029021">
    <property type="entry name" value="Prot-tyrosine_phosphatase-like"/>
</dbReference>
<reference evidence="11 12" key="1">
    <citation type="submission" date="2015-01" db="EMBL/GenBank/DDBJ databases">
        <title>Evolution of Trichinella species and genotypes.</title>
        <authorList>
            <person name="Korhonen P.K."/>
            <person name="Edoardo P."/>
            <person name="Giuseppe L.R."/>
            <person name="Gasser R.B."/>
        </authorList>
    </citation>
    <scope>NUCLEOTIDE SEQUENCE [LARGE SCALE GENOMIC DNA]</scope>
    <source>
        <strain evidence="11">ISS417</strain>
    </source>
</reference>
<dbReference type="InterPro" id="IPR020097">
    <property type="entry name" value="PsdUridine_synth_TruA_a/b_dom"/>
</dbReference>
<keyword evidence="3" id="KW-0597">Phosphoprotein</keyword>
<dbReference type="FunFam" id="1.10.287.110:FF:000002">
    <property type="entry name" value="putative tyrosine-protein phosphatase auxilin isoform X2"/>
    <property type="match status" value="1"/>
</dbReference>
<evidence type="ECO:0000259" key="9">
    <source>
        <dbReference type="PROSITE" id="PS50076"/>
    </source>
</evidence>
<dbReference type="InterPro" id="IPR020103">
    <property type="entry name" value="PsdUridine_synth_cat_dom_sf"/>
</dbReference>